<evidence type="ECO:0000313" key="1">
    <source>
        <dbReference type="EMBL" id="THG45478.1"/>
    </source>
</evidence>
<evidence type="ECO:0000313" key="2">
    <source>
        <dbReference type="Proteomes" id="UP000305401"/>
    </source>
</evidence>
<gene>
    <name evidence="1" type="ORF">E5990_08930</name>
</gene>
<accession>A0AC61S4N4</accession>
<name>A0AC61S4N4_9BACT</name>
<dbReference type="Proteomes" id="UP000305401">
    <property type="component" value="Unassembled WGS sequence"/>
</dbReference>
<sequence length="583" mass="66100">MPSSGTTNRSARTLLGMMPSCRYSTDAVNAEPKPLKLILMKKVIRLISALMCVCAGMPAISAVSVSGSIDKYVYPVNVAQSPKSMTWLADGVHYAAVSDDGRCVISYDAKTGMPADTLLNIGRTRETEIGNIAGFQISPTERHIMVYTDAKPIYRRSFKAKYYVYEVQHRVLKPLSVEHKMQRSPIWSPDGRMIAFTAEDNNIYLAKIDYNTETAVTTDGCVNEVINGVPDWVYEEEFDTTCSMAWSPDCMTLSYIKYDERRVPLYSFPLYEGTCNPMSKYALYPGAYTYKYPVAGEPNSSVSVHSYDVDNRKTKNITPQDLKIEYIPRIAYAHSSDRLLVTTLNRAQNRMEIFGVNPKSTVARSIYVDESSTGWIDPSAWEQVRLYPEFFIIASERSGFNHLYQYNYSGALMKQITSGNYDVTEYYGYDSRRGMHFYQSTQASPIDRMCASVDSKNKVTIIGSEKGTSSLEFSPDMQWYTMRFTDIKTPPVFTLHTVKASKPVRTLCDNADMLSRYGELGQREFFTMNSDGVRLNGSILKPYNFNASKRYPVIMSQYSGPGSQEVLNRWTINWDDYFVNQGY</sequence>
<comment type="caution">
    <text evidence="1">The sequence shown here is derived from an EMBL/GenBank/DDBJ whole genome shotgun (WGS) entry which is preliminary data.</text>
</comment>
<feature type="non-terminal residue" evidence="1">
    <location>
        <position position="583"/>
    </location>
</feature>
<keyword evidence="2" id="KW-1185">Reference proteome</keyword>
<protein>
    <submittedName>
        <fullName evidence="1">S9 family peptidase</fullName>
    </submittedName>
</protein>
<reference evidence="1" key="1">
    <citation type="submission" date="2019-04" db="EMBL/GenBank/DDBJ databases">
        <title>Microbes associate with the intestines of laboratory mice.</title>
        <authorList>
            <person name="Navarre W."/>
            <person name="Wong E."/>
            <person name="Huang K.C."/>
            <person name="Tropini C."/>
            <person name="Ng K."/>
            <person name="Yu B."/>
        </authorList>
    </citation>
    <scope>NUCLEOTIDE SEQUENCE</scope>
    <source>
        <strain evidence="1">NM86_A22</strain>
    </source>
</reference>
<organism evidence="1 2">
    <name type="scientific">Muribaculum caecicola</name>
    <dbReference type="NCBI Taxonomy" id="3038144"/>
    <lineage>
        <taxon>Bacteria</taxon>
        <taxon>Pseudomonadati</taxon>
        <taxon>Bacteroidota</taxon>
        <taxon>Bacteroidia</taxon>
        <taxon>Bacteroidales</taxon>
        <taxon>Muribaculaceae</taxon>
        <taxon>Muribaculum</taxon>
    </lineage>
</organism>
<proteinExistence type="predicted"/>
<dbReference type="EMBL" id="SSTG01000131">
    <property type="protein sequence ID" value="THG45478.1"/>
    <property type="molecule type" value="Genomic_DNA"/>
</dbReference>